<dbReference type="GO" id="GO:0061522">
    <property type="term" value="F:1,4-dihydroxy-2-naphthoyl-CoA thioesterase activity"/>
    <property type="evidence" value="ECO:0007669"/>
    <property type="project" value="TreeGrafter"/>
</dbReference>
<evidence type="ECO:0000256" key="2">
    <source>
        <dbReference type="ARBA" id="ARBA00022801"/>
    </source>
</evidence>
<name>A0A6J4RUQ4_9ACTN</name>
<evidence type="ECO:0000259" key="3">
    <source>
        <dbReference type="Pfam" id="PF03061"/>
    </source>
</evidence>
<dbReference type="AlphaFoldDB" id="A0A6J4RUQ4"/>
<gene>
    <name evidence="4" type="ORF">AVDCRST_MAG65-1536</name>
</gene>
<dbReference type="InterPro" id="IPR003736">
    <property type="entry name" value="PAAI_dom"/>
</dbReference>
<reference evidence="4" key="1">
    <citation type="submission" date="2020-02" db="EMBL/GenBank/DDBJ databases">
        <authorList>
            <person name="Meier V. D."/>
        </authorList>
    </citation>
    <scope>NUCLEOTIDE SEQUENCE</scope>
    <source>
        <strain evidence="4">AVDCRST_MAG65</strain>
    </source>
</reference>
<dbReference type="InterPro" id="IPR006683">
    <property type="entry name" value="Thioestr_dom"/>
</dbReference>
<dbReference type="SUPFAM" id="SSF54637">
    <property type="entry name" value="Thioesterase/thiol ester dehydrase-isomerase"/>
    <property type="match status" value="1"/>
</dbReference>
<comment type="similarity">
    <text evidence="1">Belongs to the thioesterase PaaI family.</text>
</comment>
<feature type="domain" description="Thioesterase" evidence="3">
    <location>
        <begin position="16"/>
        <end position="93"/>
    </location>
</feature>
<dbReference type="InterPro" id="IPR029069">
    <property type="entry name" value="HotDog_dom_sf"/>
</dbReference>
<dbReference type="NCBIfam" id="TIGR00369">
    <property type="entry name" value="unchar_dom_1"/>
    <property type="match status" value="1"/>
</dbReference>
<evidence type="ECO:0000256" key="1">
    <source>
        <dbReference type="ARBA" id="ARBA00008324"/>
    </source>
</evidence>
<dbReference type="Gene3D" id="3.10.129.10">
    <property type="entry name" value="Hotdog Thioesterase"/>
    <property type="match status" value="1"/>
</dbReference>
<dbReference type="CDD" id="cd03443">
    <property type="entry name" value="PaaI_thioesterase"/>
    <property type="match status" value="1"/>
</dbReference>
<dbReference type="GO" id="GO:0005829">
    <property type="term" value="C:cytosol"/>
    <property type="evidence" value="ECO:0007669"/>
    <property type="project" value="TreeGrafter"/>
</dbReference>
<proteinExistence type="inferred from homology"/>
<protein>
    <recommendedName>
        <fullName evidence="3">Thioesterase domain-containing protein</fullName>
    </recommendedName>
</protein>
<accession>A0A6J4RUQ4</accession>
<dbReference type="EMBL" id="CADCVL010000261">
    <property type="protein sequence ID" value="CAA9482604.1"/>
    <property type="molecule type" value="Genomic_DNA"/>
</dbReference>
<dbReference type="Pfam" id="PF03061">
    <property type="entry name" value="4HBT"/>
    <property type="match status" value="1"/>
</dbReference>
<dbReference type="PANTHER" id="PTHR43240:SF5">
    <property type="entry name" value="1,4-DIHYDROXY-2-NAPHTHOYL-COA THIOESTERASE 1"/>
    <property type="match status" value="1"/>
</dbReference>
<keyword evidence="2" id="KW-0378">Hydrolase</keyword>
<organism evidence="4">
    <name type="scientific">uncultured Solirubrobacteraceae bacterium</name>
    <dbReference type="NCBI Taxonomy" id="1162706"/>
    <lineage>
        <taxon>Bacteria</taxon>
        <taxon>Bacillati</taxon>
        <taxon>Actinomycetota</taxon>
        <taxon>Thermoleophilia</taxon>
        <taxon>Solirubrobacterales</taxon>
        <taxon>Solirubrobacteraceae</taxon>
        <taxon>environmental samples</taxon>
    </lineage>
</organism>
<evidence type="ECO:0000313" key="4">
    <source>
        <dbReference type="EMBL" id="CAA9482604.1"/>
    </source>
</evidence>
<dbReference type="PANTHER" id="PTHR43240">
    <property type="entry name" value="1,4-DIHYDROXY-2-NAPHTHOYL-COA THIOESTERASE 1"/>
    <property type="match status" value="1"/>
</dbReference>
<sequence>MRARVSVRAHHLQPAGAVHGGVLAAMAESMASVATHEAVAGDGMTAAGLSNHASFLRPVTGAAIEGLARRRHRGRGTWVWEAELSDDAGRLCALVRVTVAVRPARPPAAGD</sequence>